<dbReference type="AlphaFoldDB" id="A0A101J8I7"/>
<name>A0A101J8I7_9ACTN</name>
<evidence type="ECO:0000313" key="2">
    <source>
        <dbReference type="EMBL" id="KUL22173.1"/>
    </source>
</evidence>
<reference evidence="3" key="1">
    <citation type="submission" date="2015-10" db="EMBL/GenBank/DDBJ databases">
        <authorList>
            <person name="Ju K.-S."/>
            <person name="Doroghazi J.R."/>
            <person name="Metcalf W.W."/>
        </authorList>
    </citation>
    <scope>NUCLEOTIDE SEQUENCE [LARGE SCALE GENOMIC DNA]</scope>
    <source>
        <strain evidence="3">NRRL 3151</strain>
    </source>
</reference>
<gene>
    <name evidence="2" type="ORF">ADL12_42830</name>
</gene>
<accession>A0A101J8I7</accession>
<feature type="compositionally biased region" description="Polar residues" evidence="1">
    <location>
        <begin position="79"/>
        <end position="93"/>
    </location>
</feature>
<feature type="region of interest" description="Disordered" evidence="1">
    <location>
        <begin position="71"/>
        <end position="93"/>
    </location>
</feature>
<dbReference type="RefSeq" id="WP_062713659.1">
    <property type="nucleotide sequence ID" value="NZ_LLZG01000399.1"/>
</dbReference>
<proteinExistence type="predicted"/>
<dbReference type="Proteomes" id="UP000053923">
    <property type="component" value="Unassembled WGS sequence"/>
</dbReference>
<evidence type="ECO:0000256" key="1">
    <source>
        <dbReference type="SAM" id="MobiDB-lite"/>
    </source>
</evidence>
<evidence type="ECO:0000313" key="3">
    <source>
        <dbReference type="Proteomes" id="UP000053923"/>
    </source>
</evidence>
<keyword evidence="3" id="KW-1185">Reference proteome</keyword>
<dbReference type="OrthoDB" id="4335754at2"/>
<dbReference type="EMBL" id="LLZG01000399">
    <property type="protein sequence ID" value="KUL22173.1"/>
    <property type="molecule type" value="Genomic_DNA"/>
</dbReference>
<comment type="caution">
    <text evidence="2">The sequence shown here is derived from an EMBL/GenBank/DDBJ whole genome shotgun (WGS) entry which is preliminary data.</text>
</comment>
<protein>
    <submittedName>
        <fullName evidence="2">Uncharacterized protein</fullName>
    </submittedName>
</protein>
<sequence>MATVIASLAGVLILAGTVYDIARLITPDEPRRPPLARLRGRRAALAEAERWLVGLRLHDRIDTATYQRRMSALAHGQRRSTTGPTNTVGGHHG</sequence>
<organism evidence="2 3">
    <name type="scientific">Streptomyces regalis</name>
    <dbReference type="NCBI Taxonomy" id="68262"/>
    <lineage>
        <taxon>Bacteria</taxon>
        <taxon>Bacillati</taxon>
        <taxon>Actinomycetota</taxon>
        <taxon>Actinomycetes</taxon>
        <taxon>Kitasatosporales</taxon>
        <taxon>Streptomycetaceae</taxon>
        <taxon>Streptomyces</taxon>
    </lineage>
</organism>